<gene>
    <name evidence="2" type="ORF">D9613_000506</name>
</gene>
<feature type="compositionally biased region" description="Polar residues" evidence="1">
    <location>
        <begin position="19"/>
        <end position="34"/>
    </location>
</feature>
<name>A0A8H4R151_9AGAR</name>
<feature type="region of interest" description="Disordered" evidence="1">
    <location>
        <begin position="617"/>
        <end position="683"/>
    </location>
</feature>
<feature type="region of interest" description="Disordered" evidence="1">
    <location>
        <begin position="450"/>
        <end position="512"/>
    </location>
</feature>
<organism evidence="2 3">
    <name type="scientific">Agrocybe pediades</name>
    <dbReference type="NCBI Taxonomy" id="84607"/>
    <lineage>
        <taxon>Eukaryota</taxon>
        <taxon>Fungi</taxon>
        <taxon>Dikarya</taxon>
        <taxon>Basidiomycota</taxon>
        <taxon>Agaricomycotina</taxon>
        <taxon>Agaricomycetes</taxon>
        <taxon>Agaricomycetidae</taxon>
        <taxon>Agaricales</taxon>
        <taxon>Agaricineae</taxon>
        <taxon>Strophariaceae</taxon>
        <taxon>Agrocybe</taxon>
    </lineage>
</organism>
<feature type="compositionally biased region" description="Polar residues" evidence="1">
    <location>
        <begin position="673"/>
        <end position="683"/>
    </location>
</feature>
<feature type="compositionally biased region" description="Polar residues" evidence="1">
    <location>
        <begin position="492"/>
        <end position="507"/>
    </location>
</feature>
<sequence>MDDGRILVSPELRMVPSKGNPSGEVQTPAHSTPAHQGDHTPLGDFLCLGIDLGSLSTSLVGQLRGLNSSSPSVFSILSRVLMAQIVLLRRRVRILETQYNHVWDVNRKLGHDYTDLMEECNAVRKDYHNQKLLRSKDLREFERQVLVLESDKRLLKLQSDALKVEIAREQTEKLAVSDALFESLIESFTGARRAVDPDDDFEVVLTHFIMEAYHDTNSPWFRIVNAVVGKNHEGSPLHRPDLVPSTIPCQRSRSTSDSTSCQSASTIPSSKVRTPKEDKNQVVKTPNRPSLPTNGSVAKVQCRATLPPEALVAPKPLPGLRKSLSTRTNEEPSVSKIPAGVFSAQNTSLTNPSHAINANPTPVRSPLRTIQKSTEVQAASLQCSALTASTSATREVAVISAPGWLEDDVDGNSDAASDSSISDCPHLRQIRKTIWEESIKDEKKALASLQYSHQERHTRRRTGPAAKRLQFGTAGGSAPRLPHAGLLALRPNRSSPLRKNRPESYTSPRAAPHPAALLSSTAFHNPPTYQPSLKPTLLPPPSIKPLNSCTQQKPHTLTPESKTPVTSRIMQQFSFIPTTIRSKPQSAPLSHPVQVIMKADRPATILKFKKPICRSRTANTNSPTVASQSVPNDMVNGHGQPPQPTVSRVAVKQLAGPSEGSIAHISPSKPCFATSSVSSILEP</sequence>
<feature type="region of interest" description="Disordered" evidence="1">
    <location>
        <begin position="313"/>
        <end position="333"/>
    </location>
</feature>
<feature type="region of interest" description="Disordered" evidence="1">
    <location>
        <begin position="13"/>
        <end position="36"/>
    </location>
</feature>
<feature type="compositionally biased region" description="Low complexity" evidence="1">
    <location>
        <begin position="249"/>
        <end position="265"/>
    </location>
</feature>
<comment type="caution">
    <text evidence="2">The sequence shown here is derived from an EMBL/GenBank/DDBJ whole genome shotgun (WGS) entry which is preliminary data.</text>
</comment>
<evidence type="ECO:0000313" key="2">
    <source>
        <dbReference type="EMBL" id="KAF4621455.1"/>
    </source>
</evidence>
<reference evidence="2 3" key="1">
    <citation type="submission" date="2019-12" db="EMBL/GenBank/DDBJ databases">
        <authorList>
            <person name="Floudas D."/>
            <person name="Bentzer J."/>
            <person name="Ahren D."/>
            <person name="Johansson T."/>
            <person name="Persson P."/>
            <person name="Tunlid A."/>
        </authorList>
    </citation>
    <scope>NUCLEOTIDE SEQUENCE [LARGE SCALE GENOMIC DNA]</scope>
    <source>
        <strain evidence="2 3">CBS 102.39</strain>
    </source>
</reference>
<feature type="compositionally biased region" description="Polar residues" evidence="1">
    <location>
        <begin position="282"/>
        <end position="296"/>
    </location>
</feature>
<feature type="compositionally biased region" description="Polar residues" evidence="1">
    <location>
        <begin position="617"/>
        <end position="631"/>
    </location>
</feature>
<dbReference type="Proteomes" id="UP000521872">
    <property type="component" value="Unassembled WGS sequence"/>
</dbReference>
<protein>
    <submittedName>
        <fullName evidence="2">Uncharacterized protein</fullName>
    </submittedName>
</protein>
<dbReference type="EMBL" id="JAACJL010000015">
    <property type="protein sequence ID" value="KAF4621455.1"/>
    <property type="molecule type" value="Genomic_DNA"/>
</dbReference>
<dbReference type="AlphaFoldDB" id="A0A8H4R151"/>
<evidence type="ECO:0000256" key="1">
    <source>
        <dbReference type="SAM" id="MobiDB-lite"/>
    </source>
</evidence>
<proteinExistence type="predicted"/>
<feature type="region of interest" description="Disordered" evidence="1">
    <location>
        <begin position="234"/>
        <end position="297"/>
    </location>
</feature>
<evidence type="ECO:0000313" key="3">
    <source>
        <dbReference type="Proteomes" id="UP000521872"/>
    </source>
</evidence>
<accession>A0A8H4R151</accession>
<keyword evidence="3" id="KW-1185">Reference proteome</keyword>